<accession>B2JSH3</accession>
<dbReference type="AlphaFoldDB" id="B2JSH3"/>
<keyword evidence="2" id="KW-1185">Reference proteome</keyword>
<evidence type="ECO:0000313" key="2">
    <source>
        <dbReference type="Proteomes" id="UP000001192"/>
    </source>
</evidence>
<reference evidence="2" key="1">
    <citation type="journal article" date="2014" name="Stand. Genomic Sci.">
        <title>Complete genome sequence of Burkholderia phymatum STM815(T), a broad host range and efficient nitrogen-fixing symbiont of Mimosa species.</title>
        <authorList>
            <person name="Moulin L."/>
            <person name="Klonowska A."/>
            <person name="Caroline B."/>
            <person name="Booth K."/>
            <person name="Vriezen J.A."/>
            <person name="Melkonian R."/>
            <person name="James E.K."/>
            <person name="Young J.P."/>
            <person name="Bena G."/>
            <person name="Hauser L."/>
            <person name="Land M."/>
            <person name="Kyrpides N."/>
            <person name="Bruce D."/>
            <person name="Chain P."/>
            <person name="Copeland A."/>
            <person name="Pitluck S."/>
            <person name="Woyke T."/>
            <person name="Lizotte-Waniewski M."/>
            <person name="Bristow J."/>
            <person name="Riley M."/>
        </authorList>
    </citation>
    <scope>NUCLEOTIDE SEQUENCE [LARGE SCALE GENOMIC DNA]</scope>
    <source>
        <strain evidence="2">DSM 17167 / CIP 108236 / LMG 21445 / STM815</strain>
    </source>
</reference>
<name>B2JSH3_PARP8</name>
<evidence type="ECO:0000313" key="1">
    <source>
        <dbReference type="EMBL" id="ACC73993.1"/>
    </source>
</evidence>
<dbReference type="Proteomes" id="UP000001192">
    <property type="component" value="Chromosome 2"/>
</dbReference>
<protein>
    <submittedName>
        <fullName evidence="1">Uncharacterized protein</fullName>
    </submittedName>
</protein>
<organism evidence="1 2">
    <name type="scientific">Paraburkholderia phymatum (strain DSM 17167 / CIP 108236 / LMG 21445 / STM815)</name>
    <name type="common">Burkholderia phymatum</name>
    <dbReference type="NCBI Taxonomy" id="391038"/>
    <lineage>
        <taxon>Bacteria</taxon>
        <taxon>Pseudomonadati</taxon>
        <taxon>Pseudomonadota</taxon>
        <taxon>Betaproteobacteria</taxon>
        <taxon>Burkholderiales</taxon>
        <taxon>Burkholderiaceae</taxon>
        <taxon>Paraburkholderia</taxon>
    </lineage>
</organism>
<dbReference type="HOGENOM" id="CLU_2244884_0_0_4"/>
<dbReference type="EMBL" id="CP001044">
    <property type="protein sequence ID" value="ACC73993.1"/>
    <property type="molecule type" value="Genomic_DNA"/>
</dbReference>
<gene>
    <name evidence="1" type="ordered locus">Bphy_4888</name>
</gene>
<proteinExistence type="predicted"/>
<dbReference type="KEGG" id="bph:Bphy_4888"/>
<sequence length="104" mass="11203">MLARRKAGYGSCIERGATETLCPPIYWADKTREGTSSIRISVFAPDLKIREQGDVFRLLIKVNTLRKPRSTSFRVCAADAALTLGGLAYIAELAVAKAAGGRAC</sequence>
<dbReference type="STRING" id="391038.Bphy_4888"/>